<dbReference type="Gene3D" id="1.25.40.530">
    <property type="entry name" value="MyTH4 domain"/>
    <property type="match status" value="1"/>
</dbReference>
<dbReference type="PROSITE" id="PS50238">
    <property type="entry name" value="RHOGAP"/>
    <property type="match status" value="1"/>
</dbReference>
<feature type="non-terminal residue" evidence="4">
    <location>
        <position position="752"/>
    </location>
</feature>
<evidence type="ECO:0000259" key="3">
    <source>
        <dbReference type="PROSITE" id="PS51016"/>
    </source>
</evidence>
<dbReference type="Proteomes" id="UP000193560">
    <property type="component" value="Unassembled WGS sequence"/>
</dbReference>
<feature type="domain" description="MyTH4" evidence="3">
    <location>
        <begin position="327"/>
        <end position="506"/>
    </location>
</feature>
<dbReference type="GO" id="GO:0007165">
    <property type="term" value="P:signal transduction"/>
    <property type="evidence" value="ECO:0007669"/>
    <property type="project" value="InterPro"/>
</dbReference>
<accession>A0A1X2IRS5</accession>
<evidence type="ECO:0000256" key="1">
    <source>
        <dbReference type="SAM" id="MobiDB-lite"/>
    </source>
</evidence>
<dbReference type="SMART" id="SM00139">
    <property type="entry name" value="MyTH4"/>
    <property type="match status" value="1"/>
</dbReference>
<evidence type="ECO:0008006" key="6">
    <source>
        <dbReference type="Google" id="ProtNLM"/>
    </source>
</evidence>
<dbReference type="GO" id="GO:0005096">
    <property type="term" value="F:GTPase activator activity"/>
    <property type="evidence" value="ECO:0007669"/>
    <property type="project" value="TreeGrafter"/>
</dbReference>
<dbReference type="SUPFAM" id="SSF48350">
    <property type="entry name" value="GTPase activation domain, GAP"/>
    <property type="match status" value="1"/>
</dbReference>
<dbReference type="InterPro" id="IPR008936">
    <property type="entry name" value="Rho_GTPase_activation_prot"/>
</dbReference>
<dbReference type="AlphaFoldDB" id="A0A1X2IRS5"/>
<dbReference type="PROSITE" id="PS51016">
    <property type="entry name" value="MYTH4"/>
    <property type="match status" value="1"/>
</dbReference>
<protein>
    <recommendedName>
        <fullName evidence="6">Rho GTPase activation protein</fullName>
    </recommendedName>
</protein>
<gene>
    <name evidence="4" type="ORF">BCR42DRAFT_407104</name>
</gene>
<sequence>MSLDAVWHEIYDHHGGCSFYVNQKTGNWRKNKPTDATIVKVDPDSIWSVWNDTAQMTLYYYSKTNKWTSHTPPPFCPVVSLPVLAKKPSLRKHISIPTIASMPNQKSFEQPYDRYVGLPSPASVDDTCQIYQQFNTTSYEDTALSNMHTKEQQTPSPPNASTQKVKKQGLLLQTAKAPIEFNCRSKIFPQSFKRQLTFPLLHSSQRSTLINGPGTSPPKIKFCPCASSKTQSPKTPSPPPSLSPSSLSPLSLSFTLSPFSPLSPSSPFSPATILSPFLQCSPSPPSKGSDNNIYTSAFEHYAATQFNIHKRGIFKRTPIPLDEMSHWTKYSINKPLLKTTNKNHTKDALASFKKIQSIMGDRPRKYHGRLCNCDDVMDIQSILMCGITKGQHIRDEIYVQLCKQLNHNPSPTSTQKGWELLVVLCSTFPPSKDLAQCIIQFVEGHSIQQPTNNHDDNDGGGNNNDNSNPAPHSSSFASYIRLKIKGVYELGPRESVPSRAEIQLARTTTLQQQQQHKVQQENEFENEIGITVFGTPLDIIMKNQQLLDRTTIEEAQQLKIPRIVPLLIRAIGQLDGHSTEGVFRIPGLADMVSLLKTQINSDYILDGGHEFPRAKDLNICGDDPNVPASLLRLWLRELPTPLIPETYYEQCINGASNLDSVTSIVDSLPEVNRHILLYTIGFLQEFLSPDVYKLTLMAVDSLAIVFAPNFFRAPLTDDLALALQKSKFEQLFVKTLLLGPKVNMEAQLYGPL</sequence>
<dbReference type="Pfam" id="PF00620">
    <property type="entry name" value="RhoGAP"/>
    <property type="match status" value="1"/>
</dbReference>
<keyword evidence="5" id="KW-1185">Reference proteome</keyword>
<organism evidence="4 5">
    <name type="scientific">Absidia repens</name>
    <dbReference type="NCBI Taxonomy" id="90262"/>
    <lineage>
        <taxon>Eukaryota</taxon>
        <taxon>Fungi</taxon>
        <taxon>Fungi incertae sedis</taxon>
        <taxon>Mucoromycota</taxon>
        <taxon>Mucoromycotina</taxon>
        <taxon>Mucoromycetes</taxon>
        <taxon>Mucorales</taxon>
        <taxon>Cunninghamellaceae</taxon>
        <taxon>Absidia</taxon>
    </lineage>
</organism>
<evidence type="ECO:0000313" key="5">
    <source>
        <dbReference type="Proteomes" id="UP000193560"/>
    </source>
</evidence>
<feature type="region of interest" description="Disordered" evidence="1">
    <location>
        <begin position="221"/>
        <end position="244"/>
    </location>
</feature>
<dbReference type="GO" id="GO:0005737">
    <property type="term" value="C:cytoplasm"/>
    <property type="evidence" value="ECO:0007669"/>
    <property type="project" value="TreeGrafter"/>
</dbReference>
<dbReference type="OrthoDB" id="2287966at2759"/>
<dbReference type="SMART" id="SM00324">
    <property type="entry name" value="RhoGAP"/>
    <property type="match status" value="1"/>
</dbReference>
<dbReference type="STRING" id="90262.A0A1X2IRS5"/>
<dbReference type="Gene3D" id="1.10.555.10">
    <property type="entry name" value="Rho GTPase activation protein"/>
    <property type="match status" value="1"/>
</dbReference>
<dbReference type="InterPro" id="IPR038185">
    <property type="entry name" value="MyTH4_dom_sf"/>
</dbReference>
<dbReference type="GO" id="GO:0005856">
    <property type="term" value="C:cytoskeleton"/>
    <property type="evidence" value="ECO:0007669"/>
    <property type="project" value="InterPro"/>
</dbReference>
<dbReference type="EMBL" id="MCGE01000005">
    <property type="protein sequence ID" value="ORZ21219.1"/>
    <property type="molecule type" value="Genomic_DNA"/>
</dbReference>
<comment type="caution">
    <text evidence="4">The sequence shown here is derived from an EMBL/GenBank/DDBJ whole genome shotgun (WGS) entry which is preliminary data.</text>
</comment>
<dbReference type="InterPro" id="IPR000198">
    <property type="entry name" value="RhoGAP_dom"/>
</dbReference>
<name>A0A1X2IRS5_9FUNG</name>
<dbReference type="PANTHER" id="PTHR45876:SF8">
    <property type="entry name" value="FI04035P"/>
    <property type="match status" value="1"/>
</dbReference>
<feature type="region of interest" description="Disordered" evidence="1">
    <location>
        <begin position="448"/>
        <end position="472"/>
    </location>
</feature>
<feature type="domain" description="Rho-GAP" evidence="2">
    <location>
        <begin position="550"/>
        <end position="744"/>
    </location>
</feature>
<reference evidence="4 5" key="1">
    <citation type="submission" date="2016-07" db="EMBL/GenBank/DDBJ databases">
        <title>Pervasive Adenine N6-methylation of Active Genes in Fungi.</title>
        <authorList>
            <consortium name="DOE Joint Genome Institute"/>
            <person name="Mondo S.J."/>
            <person name="Dannebaum R.O."/>
            <person name="Kuo R.C."/>
            <person name="Labutti K."/>
            <person name="Haridas S."/>
            <person name="Kuo A."/>
            <person name="Salamov A."/>
            <person name="Ahrendt S.R."/>
            <person name="Lipzen A."/>
            <person name="Sullivan W."/>
            <person name="Andreopoulos W.B."/>
            <person name="Clum A."/>
            <person name="Lindquist E."/>
            <person name="Daum C."/>
            <person name="Ramamoorthy G.K."/>
            <person name="Gryganskyi A."/>
            <person name="Culley D."/>
            <person name="Magnuson J.K."/>
            <person name="James T.Y."/>
            <person name="O'Malley M.A."/>
            <person name="Stajich J.E."/>
            <person name="Spatafora J.W."/>
            <person name="Visel A."/>
            <person name="Grigoriev I.V."/>
        </authorList>
    </citation>
    <scope>NUCLEOTIDE SEQUENCE [LARGE SCALE GENOMIC DNA]</scope>
    <source>
        <strain evidence="4 5">NRRL 1336</strain>
    </source>
</reference>
<dbReference type="PANTHER" id="PTHR45876">
    <property type="entry name" value="FI04035P"/>
    <property type="match status" value="1"/>
</dbReference>
<dbReference type="Pfam" id="PF00784">
    <property type="entry name" value="MyTH4"/>
    <property type="match status" value="1"/>
</dbReference>
<dbReference type="InterPro" id="IPR000857">
    <property type="entry name" value="MyTH4_dom"/>
</dbReference>
<evidence type="ECO:0000313" key="4">
    <source>
        <dbReference type="EMBL" id="ORZ21219.1"/>
    </source>
</evidence>
<proteinExistence type="predicted"/>
<evidence type="ECO:0000259" key="2">
    <source>
        <dbReference type="PROSITE" id="PS50238"/>
    </source>
</evidence>